<dbReference type="EMBL" id="AMXE01000025">
    <property type="protein sequence ID" value="ENO88503.1"/>
    <property type="molecule type" value="Genomic_DNA"/>
</dbReference>
<comment type="caution">
    <text evidence="2">The sequence shown here is derived from an EMBL/GenBank/DDBJ whole genome shotgun (WGS) entry which is preliminary data.</text>
</comment>
<dbReference type="SUPFAM" id="SSF53474">
    <property type="entry name" value="alpha/beta-Hydrolases"/>
    <property type="match status" value="1"/>
</dbReference>
<dbReference type="Proteomes" id="UP000013232">
    <property type="component" value="Unassembled WGS sequence"/>
</dbReference>
<dbReference type="AlphaFoldDB" id="N6Z2B7"/>
<gene>
    <name evidence="2" type="ORF">C666_08735</name>
</gene>
<evidence type="ECO:0000259" key="1">
    <source>
        <dbReference type="Pfam" id="PF00561"/>
    </source>
</evidence>
<protein>
    <submittedName>
        <fullName evidence="2">Alpha/beta hydrolase fold protein</fullName>
    </submittedName>
</protein>
<evidence type="ECO:0000313" key="2">
    <source>
        <dbReference type="EMBL" id="ENO88503.1"/>
    </source>
</evidence>
<dbReference type="eggNOG" id="COG2267">
    <property type="taxonomic scope" value="Bacteria"/>
</dbReference>
<dbReference type="Gene3D" id="3.40.50.1820">
    <property type="entry name" value="alpha/beta hydrolase"/>
    <property type="match status" value="1"/>
</dbReference>
<dbReference type="RefSeq" id="WP_004337074.1">
    <property type="nucleotide sequence ID" value="NZ_AMXE01000025.1"/>
</dbReference>
<dbReference type="InterPro" id="IPR050266">
    <property type="entry name" value="AB_hydrolase_sf"/>
</dbReference>
<organism evidence="2 3">
    <name type="scientific">Thauera linaloolentis (strain DSM 12138 / JCM 21573 / CCUG 41526 / CIP 105981 / IAM 15112 / NBRC 102519 / 47Lol)</name>
    <dbReference type="NCBI Taxonomy" id="1123367"/>
    <lineage>
        <taxon>Bacteria</taxon>
        <taxon>Pseudomonadati</taxon>
        <taxon>Pseudomonadota</taxon>
        <taxon>Betaproteobacteria</taxon>
        <taxon>Rhodocyclales</taxon>
        <taxon>Zoogloeaceae</taxon>
        <taxon>Thauera</taxon>
    </lineage>
</organism>
<name>N6Z2B7_THAL4</name>
<feature type="domain" description="AB hydrolase-1" evidence="1">
    <location>
        <begin position="54"/>
        <end position="214"/>
    </location>
</feature>
<dbReference type="OrthoDB" id="9780765at2"/>
<reference evidence="2 3" key="1">
    <citation type="submission" date="2012-09" db="EMBL/GenBank/DDBJ databases">
        <title>Draft Genome Sequences of 6 Strains from Genus Thauera.</title>
        <authorList>
            <person name="Liu B."/>
            <person name="Shapleigh J.P."/>
            <person name="Frostegard A.H."/>
        </authorList>
    </citation>
    <scope>NUCLEOTIDE SEQUENCE [LARGE SCALE GENOMIC DNA]</scope>
    <source>
        <strain evidence="3">47Lol / DSM 12138</strain>
    </source>
</reference>
<accession>N6Z2B7</accession>
<dbReference type="InterPro" id="IPR000073">
    <property type="entry name" value="AB_hydrolase_1"/>
</dbReference>
<dbReference type="PANTHER" id="PTHR43798:SF29">
    <property type="entry name" value="AB HYDROLASE-1 DOMAIN-CONTAINING PROTEIN"/>
    <property type="match status" value="1"/>
</dbReference>
<proteinExistence type="predicted"/>
<evidence type="ECO:0000313" key="3">
    <source>
        <dbReference type="Proteomes" id="UP000013232"/>
    </source>
</evidence>
<dbReference type="PANTHER" id="PTHR43798">
    <property type="entry name" value="MONOACYLGLYCEROL LIPASE"/>
    <property type="match status" value="1"/>
</dbReference>
<dbReference type="InterPro" id="IPR029058">
    <property type="entry name" value="AB_hydrolase_fold"/>
</dbReference>
<keyword evidence="2" id="KW-0378">Hydrolase</keyword>
<dbReference type="GO" id="GO:0016787">
    <property type="term" value="F:hydrolase activity"/>
    <property type="evidence" value="ECO:0007669"/>
    <property type="project" value="UniProtKB-KW"/>
</dbReference>
<dbReference type="STRING" id="1123367.GCA_000621305_03587"/>
<keyword evidence="3" id="KW-1185">Reference proteome</keyword>
<dbReference type="Pfam" id="PF00561">
    <property type="entry name" value="Abhydrolase_1"/>
    <property type="match status" value="1"/>
</dbReference>
<sequence>MTILFVPGFMADSTLWDDMVALLDAPRPLQFANLDTGDSIPGMALAVLDQAPADFVLVGFSMGGYVAREMARLAPDRVQALALIATSAREDSPEQARRKASALRQLSSARFSGLGRASVTASVHPSRSRDEGLIERVRAMSIKLGKDVFARQAAIQRDSDIDVLSEIRCPTLIVAADGDLLRSIEEAKELVAGIPDAELAVIPGSGHMIPLEAPRALAETLSGWLKKTRTA</sequence>